<evidence type="ECO:0000313" key="2">
    <source>
        <dbReference type="Proteomes" id="UP000246702"/>
    </source>
</evidence>
<protein>
    <submittedName>
        <fullName evidence="1">Uncharacterized protein</fullName>
    </submittedName>
</protein>
<keyword evidence="2" id="KW-1185">Reference proteome</keyword>
<sequence length="166" mass="18197">MKLSLRPHKSPRTIHLLCALMLSEIREVCERILKVSKDIKILGRLDNKRSKLVSSAVRVMTTPQSQRPFKVYQEFLYDVLRAAGSSMVMLSSASLGKDRVVQLNAERRTILIDYIASQAGSLDSPALSSLAITFCVPQVEAGSRNSLVPTLESGLEGQAGASPRTQ</sequence>
<comment type="caution">
    <text evidence="1">The sequence shown here is derived from an EMBL/GenBank/DDBJ whole genome shotgun (WGS) entry which is preliminary data.</text>
</comment>
<dbReference type="Proteomes" id="UP000246702">
    <property type="component" value="Unassembled WGS sequence"/>
</dbReference>
<name>A0A317WVA3_9EURO</name>
<dbReference type="AlphaFoldDB" id="A0A317WVA3"/>
<dbReference type="EMBL" id="MSFK01000010">
    <property type="protein sequence ID" value="PWY90283.1"/>
    <property type="molecule type" value="Genomic_DNA"/>
</dbReference>
<accession>A0A317WVA3</accession>
<gene>
    <name evidence="1" type="ORF">BO94DRAFT_21858</name>
</gene>
<reference evidence="1 2" key="1">
    <citation type="submission" date="2016-12" db="EMBL/GenBank/DDBJ databases">
        <title>The genomes of Aspergillus section Nigri reveals drivers in fungal speciation.</title>
        <authorList>
            <consortium name="DOE Joint Genome Institute"/>
            <person name="Vesth T.C."/>
            <person name="Nybo J."/>
            <person name="Theobald S."/>
            <person name="Brandl J."/>
            <person name="Frisvad J.C."/>
            <person name="Nielsen K.F."/>
            <person name="Lyhne E.K."/>
            <person name="Kogle M.E."/>
            <person name="Kuo A."/>
            <person name="Riley R."/>
            <person name="Clum A."/>
            <person name="Nolan M."/>
            <person name="Lipzen A."/>
            <person name="Salamov A."/>
            <person name="Henrissat B."/>
            <person name="Wiebenga A."/>
            <person name="De Vries R.P."/>
            <person name="Grigoriev I.V."/>
            <person name="Mortensen U.H."/>
            <person name="Andersen M.R."/>
            <person name="Baker S.E."/>
        </authorList>
    </citation>
    <scope>NUCLEOTIDE SEQUENCE [LARGE SCALE GENOMIC DNA]</scope>
    <source>
        <strain evidence="1 2">CBS 115572</strain>
    </source>
</reference>
<dbReference type="OrthoDB" id="5150743at2759"/>
<dbReference type="GeneID" id="37108347"/>
<dbReference type="RefSeq" id="XP_025468661.1">
    <property type="nucleotide sequence ID" value="XM_025606204.1"/>
</dbReference>
<dbReference type="STRING" id="1450535.A0A317WVA3"/>
<organism evidence="1 2">
    <name type="scientific">Aspergillus sclerotioniger CBS 115572</name>
    <dbReference type="NCBI Taxonomy" id="1450535"/>
    <lineage>
        <taxon>Eukaryota</taxon>
        <taxon>Fungi</taxon>
        <taxon>Dikarya</taxon>
        <taxon>Ascomycota</taxon>
        <taxon>Pezizomycotina</taxon>
        <taxon>Eurotiomycetes</taxon>
        <taxon>Eurotiomycetidae</taxon>
        <taxon>Eurotiales</taxon>
        <taxon>Aspergillaceae</taxon>
        <taxon>Aspergillus</taxon>
        <taxon>Aspergillus subgen. Circumdati</taxon>
    </lineage>
</organism>
<proteinExistence type="predicted"/>
<evidence type="ECO:0000313" key="1">
    <source>
        <dbReference type="EMBL" id="PWY90283.1"/>
    </source>
</evidence>